<evidence type="ECO:0000259" key="6">
    <source>
        <dbReference type="Pfam" id="PF02898"/>
    </source>
</evidence>
<evidence type="ECO:0000256" key="2">
    <source>
        <dbReference type="ARBA" id="ARBA00022723"/>
    </source>
</evidence>
<evidence type="ECO:0000256" key="4">
    <source>
        <dbReference type="ARBA" id="ARBA00023004"/>
    </source>
</evidence>
<accession>A0A4R2K4K4</accession>
<feature type="region of interest" description="Disordered" evidence="5">
    <location>
        <begin position="1"/>
        <end position="23"/>
    </location>
</feature>
<keyword evidence="4" id="KW-0408">Iron</keyword>
<dbReference type="Gene3D" id="3.90.1230.10">
    <property type="entry name" value="Nitric Oxide Synthase, Chain A, domain 3"/>
    <property type="match status" value="1"/>
</dbReference>
<dbReference type="RefSeq" id="WP_165960179.1">
    <property type="nucleotide sequence ID" value="NZ_SLWS01000001.1"/>
</dbReference>
<keyword evidence="8" id="KW-1185">Reference proteome</keyword>
<sequence length="333" mass="36528">MTALRSLSSHIPTPQSGLPPPPPDELLDAAAEFLHRYHSARPRAGHVRARLAAVRTQVLSTGTYQHTRGELAYGARIALRACGVYLGGIPWRDLLVRDMRATHEAAQVATGCVQHLRLSAGKGRVRPAVTVFAPDSPRLINEQVIRYAGYAQHGQIIGDRRHVAFTETVRRLGWRPPTARSAYDLLPLVIRDSEHGVRLFGVPRDVVREVPLEHPAFPWFVRLGLRWHAVGARSQQLSIGGVRYPAVFNGIYTSSAIGAEALGDDRGYGFGRVIAEHLGLDTADEGSLWRERAALELDRAVLHSFGAAGVSIAPRDAQPIPQHTDRYSPTFLG</sequence>
<keyword evidence="3" id="KW-0560">Oxidoreductase</keyword>
<name>A0A4R2K4K4_9PSEU</name>
<dbReference type="GO" id="GO:0046872">
    <property type="term" value="F:metal ion binding"/>
    <property type="evidence" value="ECO:0007669"/>
    <property type="project" value="UniProtKB-KW"/>
</dbReference>
<dbReference type="SUPFAM" id="SSF56512">
    <property type="entry name" value="Nitric oxide (NO) synthase oxygenase domain"/>
    <property type="match status" value="1"/>
</dbReference>
<keyword evidence="1" id="KW-0349">Heme</keyword>
<dbReference type="InterPro" id="IPR044940">
    <property type="entry name" value="NOS_dom_2"/>
</dbReference>
<dbReference type="InterPro" id="IPR044944">
    <property type="entry name" value="NOS_dom_3"/>
</dbReference>
<dbReference type="InterPro" id="IPR050607">
    <property type="entry name" value="NOS"/>
</dbReference>
<proteinExistence type="predicted"/>
<dbReference type="Gene3D" id="3.90.440.10">
    <property type="entry name" value="Nitric Oxide Synthase,Heme Domain,Chain A domain 2"/>
    <property type="match status" value="1"/>
</dbReference>
<evidence type="ECO:0000313" key="7">
    <source>
        <dbReference type="EMBL" id="TCO64746.1"/>
    </source>
</evidence>
<evidence type="ECO:0000256" key="5">
    <source>
        <dbReference type="SAM" id="MobiDB-lite"/>
    </source>
</evidence>
<feature type="compositionally biased region" description="Polar residues" evidence="5">
    <location>
        <begin position="1"/>
        <end position="16"/>
    </location>
</feature>
<organism evidence="7 8">
    <name type="scientific">Actinocrispum wychmicini</name>
    <dbReference type="NCBI Taxonomy" id="1213861"/>
    <lineage>
        <taxon>Bacteria</taxon>
        <taxon>Bacillati</taxon>
        <taxon>Actinomycetota</taxon>
        <taxon>Actinomycetes</taxon>
        <taxon>Pseudonocardiales</taxon>
        <taxon>Pseudonocardiaceae</taxon>
        <taxon>Actinocrispum</taxon>
    </lineage>
</organism>
<dbReference type="Gene3D" id="3.90.340.10">
    <property type="entry name" value="Nitric Oxide Synthase, Chain A, domain 1"/>
    <property type="match status" value="1"/>
</dbReference>
<gene>
    <name evidence="7" type="ORF">EV192_101528</name>
</gene>
<evidence type="ECO:0000313" key="8">
    <source>
        <dbReference type="Proteomes" id="UP000295680"/>
    </source>
</evidence>
<dbReference type="Proteomes" id="UP000295680">
    <property type="component" value="Unassembled WGS sequence"/>
</dbReference>
<reference evidence="7 8" key="1">
    <citation type="submission" date="2019-03" db="EMBL/GenBank/DDBJ databases">
        <title>Genomic Encyclopedia of Type Strains, Phase IV (KMG-IV): sequencing the most valuable type-strain genomes for metagenomic binning, comparative biology and taxonomic classification.</title>
        <authorList>
            <person name="Goeker M."/>
        </authorList>
    </citation>
    <scope>NUCLEOTIDE SEQUENCE [LARGE SCALE GENOMIC DNA]</scope>
    <source>
        <strain evidence="7 8">DSM 45934</strain>
    </source>
</reference>
<dbReference type="PANTHER" id="PTHR43410:SF1">
    <property type="entry name" value="NITRIC OXIDE SYNTHASE"/>
    <property type="match status" value="1"/>
</dbReference>
<dbReference type="GO" id="GO:0006809">
    <property type="term" value="P:nitric oxide biosynthetic process"/>
    <property type="evidence" value="ECO:0007669"/>
    <property type="project" value="InterPro"/>
</dbReference>
<feature type="domain" description="Nitric oxide synthase (NOS)" evidence="6">
    <location>
        <begin position="24"/>
        <end position="313"/>
    </location>
</feature>
<evidence type="ECO:0000256" key="1">
    <source>
        <dbReference type="ARBA" id="ARBA00022617"/>
    </source>
</evidence>
<dbReference type="InterPro" id="IPR004030">
    <property type="entry name" value="NOS_N"/>
</dbReference>
<keyword evidence="2" id="KW-0479">Metal-binding</keyword>
<evidence type="ECO:0000256" key="3">
    <source>
        <dbReference type="ARBA" id="ARBA00023002"/>
    </source>
</evidence>
<dbReference type="InterPro" id="IPR036119">
    <property type="entry name" value="NOS_N_sf"/>
</dbReference>
<dbReference type="PANTHER" id="PTHR43410">
    <property type="entry name" value="NITRIC OXIDE SYNTHASE OXYGENASE"/>
    <property type="match status" value="1"/>
</dbReference>
<dbReference type="GO" id="GO:0004517">
    <property type="term" value="F:nitric-oxide synthase activity"/>
    <property type="evidence" value="ECO:0007669"/>
    <property type="project" value="InterPro"/>
</dbReference>
<dbReference type="InterPro" id="IPR044943">
    <property type="entry name" value="NOS_dom_1"/>
</dbReference>
<dbReference type="Pfam" id="PF02898">
    <property type="entry name" value="NO_synthase"/>
    <property type="match status" value="1"/>
</dbReference>
<comment type="caution">
    <text evidence="7">The sequence shown here is derived from an EMBL/GenBank/DDBJ whole genome shotgun (WGS) entry which is preliminary data.</text>
</comment>
<dbReference type="EMBL" id="SLWS01000001">
    <property type="protein sequence ID" value="TCO64746.1"/>
    <property type="molecule type" value="Genomic_DNA"/>
</dbReference>
<dbReference type="AlphaFoldDB" id="A0A4R2K4K4"/>
<protein>
    <submittedName>
        <fullName evidence="7">Nitric-oxide synthase</fullName>
    </submittedName>
</protein>